<proteinExistence type="predicted"/>
<sequence length="192" mass="21849">MIRGWTAYYSNCDAQTVGELSKQDNLTYLKLRRWAKSRCGNINSGHQKYWTTIGNKNWVFATREGNANPFRLLTHTELGSSSTQYVKVKDDKSPFDGDTVYWSTRLGVHPEMPSRTAKLLKQQKGKCSHCGLSFQSWDVVEVDHIIPRTLGGKDEWKNLQVLHRHCHDKKTTSDGSGKSCNDKGNTLSSRVR</sequence>
<dbReference type="InterPro" id="IPR003615">
    <property type="entry name" value="HNH_nuc"/>
</dbReference>
<feature type="domain" description="HNH nuclease" evidence="2">
    <location>
        <begin position="114"/>
        <end position="168"/>
    </location>
</feature>
<dbReference type="Gene3D" id="1.10.30.50">
    <property type="match status" value="1"/>
</dbReference>
<feature type="compositionally biased region" description="Polar residues" evidence="1">
    <location>
        <begin position="173"/>
        <end position="192"/>
    </location>
</feature>
<comment type="caution">
    <text evidence="3">The sequence shown here is derived from an EMBL/GenBank/DDBJ whole genome shotgun (WGS) entry which is preliminary data.</text>
</comment>
<gene>
    <name evidence="3" type="ORF">ACE1CI_03185</name>
</gene>
<dbReference type="CDD" id="cd00085">
    <property type="entry name" value="HNHc"/>
    <property type="match status" value="1"/>
</dbReference>
<feature type="region of interest" description="Disordered" evidence="1">
    <location>
        <begin position="168"/>
        <end position="192"/>
    </location>
</feature>
<dbReference type="Pfam" id="PF08388">
    <property type="entry name" value="GIIM"/>
    <property type="match status" value="1"/>
</dbReference>
<dbReference type="Pfam" id="PF01844">
    <property type="entry name" value="HNH"/>
    <property type="match status" value="1"/>
</dbReference>
<dbReference type="Proteomes" id="UP001576784">
    <property type="component" value="Unassembled WGS sequence"/>
</dbReference>
<keyword evidence="3" id="KW-0255">Endonuclease</keyword>
<name>A0ABV4XJP3_9CYAN</name>
<dbReference type="RefSeq" id="WP_413261606.1">
    <property type="nucleotide sequence ID" value="NZ_JBHFNR010000019.1"/>
</dbReference>
<evidence type="ECO:0000313" key="3">
    <source>
        <dbReference type="EMBL" id="MFB2891930.1"/>
    </source>
</evidence>
<protein>
    <submittedName>
        <fullName evidence="3">HNH endonuclease</fullName>
    </submittedName>
</protein>
<evidence type="ECO:0000256" key="1">
    <source>
        <dbReference type="SAM" id="MobiDB-lite"/>
    </source>
</evidence>
<evidence type="ECO:0000313" key="4">
    <source>
        <dbReference type="Proteomes" id="UP001576784"/>
    </source>
</evidence>
<evidence type="ECO:0000259" key="2">
    <source>
        <dbReference type="SMART" id="SM00507"/>
    </source>
</evidence>
<dbReference type="GO" id="GO:0004519">
    <property type="term" value="F:endonuclease activity"/>
    <property type="evidence" value="ECO:0007669"/>
    <property type="project" value="UniProtKB-KW"/>
</dbReference>
<keyword evidence="3" id="KW-0540">Nuclease</keyword>
<reference evidence="3 4" key="1">
    <citation type="submission" date="2024-09" db="EMBL/GenBank/DDBJ databases">
        <title>Floridaenema gen nov. (Aerosakkonemataceae, Aerosakkonematales ord. nov., Cyanobacteria) from benthic tropical and subtropical fresh waters, with the description of four new species.</title>
        <authorList>
            <person name="Moretto J.A."/>
            <person name="Berthold D.E."/>
            <person name="Lefler F.W."/>
            <person name="Huang I.-S."/>
            <person name="Laughinghouse H. IV."/>
        </authorList>
    </citation>
    <scope>NUCLEOTIDE SEQUENCE [LARGE SCALE GENOMIC DNA]</scope>
    <source>
        <strain evidence="3 4">BLCC-F50</strain>
    </source>
</reference>
<dbReference type="InterPro" id="IPR002711">
    <property type="entry name" value="HNH"/>
</dbReference>
<dbReference type="SMART" id="SM00507">
    <property type="entry name" value="HNHc"/>
    <property type="match status" value="1"/>
</dbReference>
<dbReference type="InterPro" id="IPR013597">
    <property type="entry name" value="Mat_intron_G2"/>
</dbReference>
<dbReference type="EMBL" id="JBHFNR010000019">
    <property type="protein sequence ID" value="MFB2891930.1"/>
    <property type="molecule type" value="Genomic_DNA"/>
</dbReference>
<organism evidence="3 4">
    <name type="scientific">Floridaenema flaviceps BLCC-F50</name>
    <dbReference type="NCBI Taxonomy" id="3153642"/>
    <lineage>
        <taxon>Bacteria</taxon>
        <taxon>Bacillati</taxon>
        <taxon>Cyanobacteriota</taxon>
        <taxon>Cyanophyceae</taxon>
        <taxon>Oscillatoriophycideae</taxon>
        <taxon>Aerosakkonematales</taxon>
        <taxon>Aerosakkonemataceae</taxon>
        <taxon>Floridanema</taxon>
        <taxon>Floridanema flaviceps</taxon>
    </lineage>
</organism>
<keyword evidence="3" id="KW-0378">Hydrolase</keyword>
<keyword evidence="4" id="KW-1185">Reference proteome</keyword>
<accession>A0ABV4XJP3</accession>